<dbReference type="EMBL" id="GBRH01264388">
    <property type="protein sequence ID" value="JAD33507.1"/>
    <property type="molecule type" value="Transcribed_RNA"/>
</dbReference>
<reference evidence="1" key="1">
    <citation type="submission" date="2014-09" db="EMBL/GenBank/DDBJ databases">
        <authorList>
            <person name="Magalhaes I.L.F."/>
            <person name="Oliveira U."/>
            <person name="Santos F.R."/>
            <person name="Vidigal T.H.D.A."/>
            <person name="Brescovit A.D."/>
            <person name="Santos A.J."/>
        </authorList>
    </citation>
    <scope>NUCLEOTIDE SEQUENCE</scope>
    <source>
        <tissue evidence="1">Shoot tissue taken approximately 20 cm above the soil surface</tissue>
    </source>
</reference>
<sequence length="42" mass="4333">MSTNSCCSSSKLSVGVAWLIMSAISSRKSPIPDRSSSPSSLS</sequence>
<accession>A0A0A8ZF71</accession>
<proteinExistence type="predicted"/>
<organism evidence="1">
    <name type="scientific">Arundo donax</name>
    <name type="common">Giant reed</name>
    <name type="synonym">Donax arundinaceus</name>
    <dbReference type="NCBI Taxonomy" id="35708"/>
    <lineage>
        <taxon>Eukaryota</taxon>
        <taxon>Viridiplantae</taxon>
        <taxon>Streptophyta</taxon>
        <taxon>Embryophyta</taxon>
        <taxon>Tracheophyta</taxon>
        <taxon>Spermatophyta</taxon>
        <taxon>Magnoliopsida</taxon>
        <taxon>Liliopsida</taxon>
        <taxon>Poales</taxon>
        <taxon>Poaceae</taxon>
        <taxon>PACMAD clade</taxon>
        <taxon>Arundinoideae</taxon>
        <taxon>Arundineae</taxon>
        <taxon>Arundo</taxon>
    </lineage>
</organism>
<name>A0A0A8ZF71_ARUDO</name>
<protein>
    <submittedName>
        <fullName evidence="1">Uncharacterized protein</fullName>
    </submittedName>
</protein>
<reference evidence="1" key="2">
    <citation type="journal article" date="2015" name="Data Brief">
        <title>Shoot transcriptome of the giant reed, Arundo donax.</title>
        <authorList>
            <person name="Barrero R.A."/>
            <person name="Guerrero F.D."/>
            <person name="Moolhuijzen P."/>
            <person name="Goolsby J.A."/>
            <person name="Tidwell J."/>
            <person name="Bellgard S.E."/>
            <person name="Bellgard M.I."/>
        </authorList>
    </citation>
    <scope>NUCLEOTIDE SEQUENCE</scope>
    <source>
        <tissue evidence="1">Shoot tissue taken approximately 20 cm above the soil surface</tissue>
    </source>
</reference>
<dbReference type="AlphaFoldDB" id="A0A0A8ZF71"/>
<evidence type="ECO:0000313" key="1">
    <source>
        <dbReference type="EMBL" id="JAD33507.1"/>
    </source>
</evidence>